<dbReference type="AlphaFoldDB" id="A0A6J2STF1"/>
<accession>A0A6J2STF1</accession>
<keyword evidence="1" id="KW-1185">Reference proteome</keyword>
<sequence length="595" mass="65272">MSPAKNIAFGQISNNSVSWLGINSRCRQQLRHSSFEALKMNTLRLVALLLAVLSARASSIRTPEAVGNPVPVVPPVGEISQVETKEDSQVAGNLGHAVQSNVEQSSVNFPVQFVQPAIEQANADSQLVESPVQPVKPNVVTGNAVQQHAEAVNEVSQIDAELPENPVEPEQSKAQQITKVAPEAKTPEVSVESNADQVPVRFQAKQSQVSNEVVQDVVKEVVQQQAQEAPKLSNLVASEVESKSQQSQAAPAVESQKRVQSEVQETLADVAKPSIDTEQVVGKLEGIEKQVVDKVQPERRKYPRGFYIVDPLAGLNITGLNITNNPTFGHFMKPAFLPFPPLFGSFISKGDASDTADLNNATFNINGTDLFGNKHDKFSLNHDSFNASLIPHGNLSFYGKPAFFPYPLLPIPFWKSAEENEANSNNKASGINDQLYNFNPFYPMYDPSDFYANQRRAHEGNAHQPQQEHVNQGLQLIGHIYIYKAPKAGNNPKPPVPPASDAIPDNTDEGDVKIDELFGNSQLWLQPVVHPGTGNKDDASNQINEIYRSLHLVHPSVQQRSQSAVQSEDSSVLFAVEIPKPIYRFFKSIFGVFTY</sequence>
<dbReference type="Proteomes" id="UP000504633">
    <property type="component" value="Unplaced"/>
</dbReference>
<name>A0A6J2STF1_DROHY</name>
<dbReference type="RefSeq" id="XP_030079507.1">
    <property type="nucleotide sequence ID" value="XM_030223647.1"/>
</dbReference>
<gene>
    <name evidence="2" type="primary">LOC115482995</name>
</gene>
<dbReference type="GeneID" id="115482995"/>
<protein>
    <submittedName>
        <fullName evidence="2">Uncharacterized protein LOC115482995</fullName>
    </submittedName>
</protein>
<proteinExistence type="predicted"/>
<dbReference type="KEGG" id="dhe:115482995"/>
<evidence type="ECO:0000313" key="2">
    <source>
        <dbReference type="RefSeq" id="XP_030079507.1"/>
    </source>
</evidence>
<evidence type="ECO:0000313" key="1">
    <source>
        <dbReference type="Proteomes" id="UP000504633"/>
    </source>
</evidence>
<organism evidence="1 2">
    <name type="scientific">Drosophila hydei</name>
    <name type="common">Fruit fly</name>
    <dbReference type="NCBI Taxonomy" id="7224"/>
    <lineage>
        <taxon>Eukaryota</taxon>
        <taxon>Metazoa</taxon>
        <taxon>Ecdysozoa</taxon>
        <taxon>Arthropoda</taxon>
        <taxon>Hexapoda</taxon>
        <taxon>Insecta</taxon>
        <taxon>Pterygota</taxon>
        <taxon>Neoptera</taxon>
        <taxon>Endopterygota</taxon>
        <taxon>Diptera</taxon>
        <taxon>Brachycera</taxon>
        <taxon>Muscomorpha</taxon>
        <taxon>Ephydroidea</taxon>
        <taxon>Drosophilidae</taxon>
        <taxon>Drosophila</taxon>
    </lineage>
</organism>
<reference evidence="2" key="1">
    <citation type="submission" date="2025-08" db="UniProtKB">
        <authorList>
            <consortium name="RefSeq"/>
        </authorList>
    </citation>
    <scope>IDENTIFICATION</scope>
    <source>
        <strain evidence="2">15085-1641.00</strain>
        <tissue evidence="2">Whole body</tissue>
    </source>
</reference>
<dbReference type="OMA" id="QLIGHIY"/>
<dbReference type="OrthoDB" id="7873131at2759"/>